<keyword evidence="3" id="KW-0804">Transcription</keyword>
<dbReference type="Gene3D" id="1.20.120.530">
    <property type="entry name" value="GntR ligand-binding domain-like"/>
    <property type="match status" value="1"/>
</dbReference>
<evidence type="ECO:0000313" key="5">
    <source>
        <dbReference type="EMBL" id="GAD69362.1"/>
    </source>
</evidence>
<evidence type="ECO:0000256" key="2">
    <source>
        <dbReference type="ARBA" id="ARBA00023125"/>
    </source>
</evidence>
<protein>
    <submittedName>
        <fullName evidence="5">Putative GntR family transcriptional regulator</fullName>
    </submittedName>
</protein>
<evidence type="ECO:0000256" key="3">
    <source>
        <dbReference type="ARBA" id="ARBA00023163"/>
    </source>
</evidence>
<dbReference type="EMBL" id="BATJ01000028">
    <property type="protein sequence ID" value="GAD69362.1"/>
    <property type="molecule type" value="Genomic_DNA"/>
</dbReference>
<reference evidence="5 6" key="1">
    <citation type="submission" date="2013-09" db="EMBL/GenBank/DDBJ databases">
        <title>Whole genome shotgun sequence of Vibrio proteolyticus NBRC 13287.</title>
        <authorList>
            <person name="Isaki S."/>
            <person name="Hosoyama A."/>
            <person name="Numata M."/>
            <person name="Hashimoto M."/>
            <person name="Hosoyama Y."/>
            <person name="Tsuchikane K."/>
            <person name="Noguchi M."/>
            <person name="Hirakata S."/>
            <person name="Ichikawa N."/>
            <person name="Ohji S."/>
            <person name="Yamazoe A."/>
            <person name="Fujita N."/>
        </authorList>
    </citation>
    <scope>NUCLEOTIDE SEQUENCE [LARGE SCALE GENOMIC DNA]</scope>
    <source>
        <strain evidence="5 6">NBRC 13287</strain>
    </source>
</reference>
<dbReference type="InterPro" id="IPR036388">
    <property type="entry name" value="WH-like_DNA-bd_sf"/>
</dbReference>
<accession>U3A7R0</accession>
<dbReference type="RefSeq" id="WP_021707329.1">
    <property type="nucleotide sequence ID" value="NZ_BATJ01000028.1"/>
</dbReference>
<keyword evidence="2" id="KW-0238">DNA-binding</keyword>
<dbReference type="PROSITE" id="PS50949">
    <property type="entry name" value="HTH_GNTR"/>
    <property type="match status" value="1"/>
</dbReference>
<dbReference type="GO" id="GO:0003700">
    <property type="term" value="F:DNA-binding transcription factor activity"/>
    <property type="evidence" value="ECO:0007669"/>
    <property type="project" value="InterPro"/>
</dbReference>
<keyword evidence="1" id="KW-0805">Transcription regulation</keyword>
<organism evidence="5 6">
    <name type="scientific">Vibrio proteolyticus NBRC 13287</name>
    <dbReference type="NCBI Taxonomy" id="1219065"/>
    <lineage>
        <taxon>Bacteria</taxon>
        <taxon>Pseudomonadati</taxon>
        <taxon>Pseudomonadota</taxon>
        <taxon>Gammaproteobacteria</taxon>
        <taxon>Vibrionales</taxon>
        <taxon>Vibrionaceae</taxon>
        <taxon>Vibrio</taxon>
    </lineage>
</organism>
<dbReference type="Pfam" id="PF00392">
    <property type="entry name" value="GntR"/>
    <property type="match status" value="1"/>
</dbReference>
<dbReference type="STRING" id="1219065.VPR01S_28_00170"/>
<dbReference type="SUPFAM" id="SSF46785">
    <property type="entry name" value="Winged helix' DNA-binding domain"/>
    <property type="match status" value="1"/>
</dbReference>
<dbReference type="Pfam" id="PF07729">
    <property type="entry name" value="FCD"/>
    <property type="match status" value="1"/>
</dbReference>
<dbReference type="InterPro" id="IPR008920">
    <property type="entry name" value="TF_FadR/GntR_C"/>
</dbReference>
<dbReference type="eggNOG" id="COG1802">
    <property type="taxonomic scope" value="Bacteria"/>
</dbReference>
<proteinExistence type="predicted"/>
<dbReference type="InterPro" id="IPR000524">
    <property type="entry name" value="Tscrpt_reg_HTH_GntR"/>
</dbReference>
<evidence type="ECO:0000313" key="6">
    <source>
        <dbReference type="Proteomes" id="UP000016570"/>
    </source>
</evidence>
<dbReference type="InterPro" id="IPR011711">
    <property type="entry name" value="GntR_C"/>
</dbReference>
<evidence type="ECO:0000259" key="4">
    <source>
        <dbReference type="PROSITE" id="PS50949"/>
    </source>
</evidence>
<dbReference type="AlphaFoldDB" id="U3A7R0"/>
<dbReference type="SUPFAM" id="SSF48008">
    <property type="entry name" value="GntR ligand-binding domain-like"/>
    <property type="match status" value="1"/>
</dbReference>
<dbReference type="GO" id="GO:0003677">
    <property type="term" value="F:DNA binding"/>
    <property type="evidence" value="ECO:0007669"/>
    <property type="project" value="UniProtKB-KW"/>
</dbReference>
<dbReference type="Proteomes" id="UP000016570">
    <property type="component" value="Unassembled WGS sequence"/>
</dbReference>
<evidence type="ECO:0000256" key="1">
    <source>
        <dbReference type="ARBA" id="ARBA00023015"/>
    </source>
</evidence>
<feature type="domain" description="HTH gntR-type" evidence="4">
    <location>
        <begin position="4"/>
        <end position="71"/>
    </location>
</feature>
<keyword evidence="6" id="KW-1185">Reference proteome</keyword>
<name>U3A7R0_VIBPR</name>
<dbReference type="PANTHER" id="PTHR43537:SF20">
    <property type="entry name" value="HTH-TYPE TRANSCRIPTIONAL REPRESSOR GLAR"/>
    <property type="match status" value="1"/>
</dbReference>
<comment type="caution">
    <text evidence="5">The sequence shown here is derived from an EMBL/GenBank/DDBJ whole genome shotgun (WGS) entry which is preliminary data.</text>
</comment>
<dbReference type="SMART" id="SM00345">
    <property type="entry name" value="HTH_GNTR"/>
    <property type="match status" value="1"/>
</dbReference>
<dbReference type="InterPro" id="IPR036390">
    <property type="entry name" value="WH_DNA-bd_sf"/>
</dbReference>
<dbReference type="PANTHER" id="PTHR43537">
    <property type="entry name" value="TRANSCRIPTIONAL REGULATOR, GNTR FAMILY"/>
    <property type="match status" value="1"/>
</dbReference>
<gene>
    <name evidence="5" type="ORF">VPR01S_28_00170</name>
</gene>
<sequence length="217" mass="25016">MPSPTLADKIAKIIRTDILAGELKPGQKLVVADLKERYCVGASPIREALVQLSWSRYVTLEPQKGCWVAPICKNDLSDLFDTLSVLSRILLVKSIQHGDESWELEVLTAFHRLSRLQNHSDEDWHSLEDRRQVFHHSLLDGAGAQRLCEFFNQTFNQVKRYQSYAMHQRHFTPRLDIDTHERLMKSALAKDTEQATALFEQQLTDHKQQLERALDLA</sequence>
<dbReference type="Gene3D" id="1.10.10.10">
    <property type="entry name" value="Winged helix-like DNA-binding domain superfamily/Winged helix DNA-binding domain"/>
    <property type="match status" value="1"/>
</dbReference>